<gene>
    <name evidence="1" type="ORF">WISP_111202</name>
</gene>
<evidence type="ECO:0000313" key="2">
    <source>
        <dbReference type="Proteomes" id="UP001145742"/>
    </source>
</evidence>
<dbReference type="EMBL" id="WHWB01034428">
    <property type="protein sequence ID" value="KAJ7410144.1"/>
    <property type="molecule type" value="Genomic_DNA"/>
</dbReference>
<sequence>MHVLCFRHPCAGGTANLLIASVRSVQVSQGAHADHFPGPAGHTVPDTGQDAIGLLGHLGTLLAHVQLPLNQNLQVPFCLSALQLLHPQPLELHGVVISKVQDPALGLVEPHTTEFSPSIQPVQVPLQSPPAFQQIDTPPYLVSSANGGLNPLIHIITKDIKQGWAQH</sequence>
<evidence type="ECO:0000313" key="1">
    <source>
        <dbReference type="EMBL" id="KAJ7410144.1"/>
    </source>
</evidence>
<organism evidence="1 2">
    <name type="scientific">Willisornis vidua</name>
    <name type="common">Xingu scale-backed antbird</name>
    <dbReference type="NCBI Taxonomy" id="1566151"/>
    <lineage>
        <taxon>Eukaryota</taxon>
        <taxon>Metazoa</taxon>
        <taxon>Chordata</taxon>
        <taxon>Craniata</taxon>
        <taxon>Vertebrata</taxon>
        <taxon>Euteleostomi</taxon>
        <taxon>Archelosauria</taxon>
        <taxon>Archosauria</taxon>
        <taxon>Dinosauria</taxon>
        <taxon>Saurischia</taxon>
        <taxon>Theropoda</taxon>
        <taxon>Coelurosauria</taxon>
        <taxon>Aves</taxon>
        <taxon>Neognathae</taxon>
        <taxon>Neoaves</taxon>
        <taxon>Telluraves</taxon>
        <taxon>Australaves</taxon>
        <taxon>Passeriformes</taxon>
        <taxon>Thamnophilidae</taxon>
        <taxon>Willisornis</taxon>
    </lineage>
</organism>
<keyword evidence="2" id="KW-1185">Reference proteome</keyword>
<dbReference type="Proteomes" id="UP001145742">
    <property type="component" value="Unassembled WGS sequence"/>
</dbReference>
<protein>
    <submittedName>
        <fullName evidence="1">Uncharacterized protein</fullName>
    </submittedName>
</protein>
<comment type="caution">
    <text evidence="1">The sequence shown here is derived from an EMBL/GenBank/DDBJ whole genome shotgun (WGS) entry which is preliminary data.</text>
</comment>
<accession>A0ABQ9D0P1</accession>
<name>A0ABQ9D0P1_9PASS</name>
<proteinExistence type="predicted"/>
<reference evidence="1" key="1">
    <citation type="submission" date="2019-10" db="EMBL/GenBank/DDBJ databases">
        <authorList>
            <person name="Soares A.E.R."/>
            <person name="Aleixo A."/>
            <person name="Schneider P."/>
            <person name="Miyaki C.Y."/>
            <person name="Schneider M.P."/>
            <person name="Mello C."/>
            <person name="Vasconcelos A.T.R."/>
        </authorList>
    </citation>
    <scope>NUCLEOTIDE SEQUENCE</scope>
    <source>
        <tissue evidence="1">Muscle</tissue>
    </source>
</reference>